<reference evidence="2" key="2">
    <citation type="submission" date="2023-04" db="EMBL/GenBank/DDBJ databases">
        <title>'Rhodoalgimonas zhirmunskyi' gen. nov., isolated from a red alga.</title>
        <authorList>
            <person name="Nedashkovskaya O.I."/>
            <person name="Otstavnykh N.Y."/>
            <person name="Bystritskaya E.P."/>
            <person name="Balabanova L.A."/>
            <person name="Isaeva M.P."/>
        </authorList>
    </citation>
    <scope>NUCLEOTIDE SEQUENCE</scope>
    <source>
        <strain evidence="2">10Alg 79</strain>
    </source>
</reference>
<evidence type="ECO:0000313" key="3">
    <source>
        <dbReference type="Proteomes" id="UP001227162"/>
    </source>
</evidence>
<dbReference type="RefSeq" id="WP_317626031.1">
    <property type="nucleotide sequence ID" value="NZ_JANFFA010000002.1"/>
</dbReference>
<keyword evidence="3" id="KW-1185">Reference proteome</keyword>
<feature type="region of interest" description="Disordered" evidence="1">
    <location>
        <begin position="227"/>
        <end position="249"/>
    </location>
</feature>
<dbReference type="GO" id="GO:0016020">
    <property type="term" value="C:membrane"/>
    <property type="evidence" value="ECO:0007669"/>
    <property type="project" value="InterPro"/>
</dbReference>
<dbReference type="Gene3D" id="3.40.50.300">
    <property type="entry name" value="P-loop containing nucleotide triphosphate hydrolases"/>
    <property type="match status" value="1"/>
</dbReference>
<comment type="caution">
    <text evidence="2">The sequence shown here is derived from an EMBL/GenBank/DDBJ whole genome shotgun (WGS) entry which is preliminary data.</text>
</comment>
<accession>A0AAJ1X7E4</accession>
<reference evidence="2" key="1">
    <citation type="submission" date="2022-07" db="EMBL/GenBank/DDBJ databases">
        <authorList>
            <person name="Otstavnykh N."/>
            <person name="Isaeva M."/>
            <person name="Bystritskaya E."/>
        </authorList>
    </citation>
    <scope>NUCLEOTIDE SEQUENCE</scope>
    <source>
        <strain evidence="2">10Alg 79</strain>
    </source>
</reference>
<evidence type="ECO:0000313" key="2">
    <source>
        <dbReference type="EMBL" id="MDQ2094432.1"/>
    </source>
</evidence>
<dbReference type="SUPFAM" id="SSF52540">
    <property type="entry name" value="P-loop containing nucleoside triphosphate hydrolases"/>
    <property type="match status" value="1"/>
</dbReference>
<dbReference type="InterPro" id="IPR005331">
    <property type="entry name" value="Sulfotransferase"/>
</dbReference>
<dbReference type="AlphaFoldDB" id="A0AAJ1X7E4"/>
<organism evidence="2 3">
    <name type="scientific">Rhodalgimonas zhirmunskyi</name>
    <dbReference type="NCBI Taxonomy" id="2964767"/>
    <lineage>
        <taxon>Bacteria</taxon>
        <taxon>Pseudomonadati</taxon>
        <taxon>Pseudomonadota</taxon>
        <taxon>Alphaproteobacteria</taxon>
        <taxon>Rhodobacterales</taxon>
        <taxon>Roseobacteraceae</taxon>
        <taxon>Rhodalgimonas</taxon>
    </lineage>
</organism>
<dbReference type="GO" id="GO:0008146">
    <property type="term" value="F:sulfotransferase activity"/>
    <property type="evidence" value="ECO:0007669"/>
    <property type="project" value="InterPro"/>
</dbReference>
<name>A0AAJ1X7E4_9RHOB</name>
<proteinExistence type="predicted"/>
<sequence>MEISHSKRFLFIHIPKTGGSTLARVLKPAAQTTRRNVLRTTLHALPLRQSPQHAWFEQHDSAAVMIGKLGPEAFGRYTSFAMVRNPFRHAVSHYEFTHKIEFGHMRRHYAKGMGFEEFLEWRLAARDHQRLERRTRFVRMPDQMFYITGPDGQVAVNRILYKERMEDALDWLACSFGLKHPEKLPQLRKQTYPRPVQAYLTPRAVDLIQRLYARDFAAFGYSTDPSADPAPVAAPTPAGASAAPVTLSA</sequence>
<dbReference type="Proteomes" id="UP001227162">
    <property type="component" value="Unassembled WGS sequence"/>
</dbReference>
<gene>
    <name evidence="2" type="ORF">NOI20_09955</name>
</gene>
<dbReference type="EMBL" id="JANFFA010000002">
    <property type="protein sequence ID" value="MDQ2094432.1"/>
    <property type="molecule type" value="Genomic_DNA"/>
</dbReference>
<dbReference type="Pfam" id="PF03567">
    <property type="entry name" value="Sulfotransfer_2"/>
    <property type="match status" value="1"/>
</dbReference>
<protein>
    <submittedName>
        <fullName evidence="2">Sulfotransferase family protein</fullName>
    </submittedName>
</protein>
<evidence type="ECO:0000256" key="1">
    <source>
        <dbReference type="SAM" id="MobiDB-lite"/>
    </source>
</evidence>
<dbReference type="InterPro" id="IPR027417">
    <property type="entry name" value="P-loop_NTPase"/>
</dbReference>